<evidence type="ECO:0000256" key="1">
    <source>
        <dbReference type="ARBA" id="ARBA00023015"/>
    </source>
</evidence>
<dbReference type="Gene3D" id="1.10.357.10">
    <property type="entry name" value="Tetracycline Repressor, domain 2"/>
    <property type="match status" value="1"/>
</dbReference>
<reference evidence="6" key="1">
    <citation type="submission" date="2022-07" db="EMBL/GenBank/DDBJ databases">
        <title>Arcobacter roscoffensis sp. nov., a marine bacterium isolated from coastal seawater collected from Roscoff, France.</title>
        <authorList>
            <person name="Pascual J."/>
            <person name="Lepeaux C."/>
            <person name="Methner A."/>
            <person name="Overmann J."/>
        </authorList>
    </citation>
    <scope>NUCLEOTIDE SEQUENCE</scope>
    <source>
        <strain evidence="6">ARW1-2F2</strain>
    </source>
</reference>
<dbReference type="PANTHER" id="PTHR47506">
    <property type="entry name" value="TRANSCRIPTIONAL REGULATORY PROTEIN"/>
    <property type="match status" value="1"/>
</dbReference>
<dbReference type="Pfam" id="PF00440">
    <property type="entry name" value="TetR_N"/>
    <property type="match status" value="1"/>
</dbReference>
<evidence type="ECO:0000256" key="2">
    <source>
        <dbReference type="ARBA" id="ARBA00023125"/>
    </source>
</evidence>
<dbReference type="SUPFAM" id="SSF46689">
    <property type="entry name" value="Homeodomain-like"/>
    <property type="match status" value="1"/>
</dbReference>
<keyword evidence="3" id="KW-0804">Transcription</keyword>
<feature type="DNA-binding region" description="H-T-H motif" evidence="4">
    <location>
        <begin position="28"/>
        <end position="47"/>
    </location>
</feature>
<evidence type="ECO:0000313" key="7">
    <source>
        <dbReference type="Proteomes" id="UP001060012"/>
    </source>
</evidence>
<dbReference type="Proteomes" id="UP001060012">
    <property type="component" value="Chromosome"/>
</dbReference>
<protein>
    <submittedName>
        <fullName evidence="6">TetR/AcrR family transcriptional regulator</fullName>
    </submittedName>
</protein>
<dbReference type="SUPFAM" id="SSF48498">
    <property type="entry name" value="Tetracyclin repressor-like, C-terminal domain"/>
    <property type="match status" value="1"/>
</dbReference>
<evidence type="ECO:0000256" key="3">
    <source>
        <dbReference type="ARBA" id="ARBA00023163"/>
    </source>
</evidence>
<evidence type="ECO:0000313" key="6">
    <source>
        <dbReference type="EMBL" id="UTJ07836.1"/>
    </source>
</evidence>
<feature type="domain" description="HTH tetR-type" evidence="5">
    <location>
        <begin position="5"/>
        <end position="65"/>
    </location>
</feature>
<dbReference type="InterPro" id="IPR054156">
    <property type="entry name" value="YxaF_TetR_C"/>
</dbReference>
<dbReference type="PANTHER" id="PTHR47506:SF1">
    <property type="entry name" value="HTH-TYPE TRANSCRIPTIONAL REGULATOR YJDC"/>
    <property type="match status" value="1"/>
</dbReference>
<name>A0ABY5E7Y0_9BACT</name>
<proteinExistence type="predicted"/>
<dbReference type="PRINTS" id="PR00455">
    <property type="entry name" value="HTHTETR"/>
</dbReference>
<organism evidence="6 7">
    <name type="scientific">Arcobacter roscoffensis</name>
    <dbReference type="NCBI Taxonomy" id="2961520"/>
    <lineage>
        <taxon>Bacteria</taxon>
        <taxon>Pseudomonadati</taxon>
        <taxon>Campylobacterota</taxon>
        <taxon>Epsilonproteobacteria</taxon>
        <taxon>Campylobacterales</taxon>
        <taxon>Arcobacteraceae</taxon>
        <taxon>Arcobacter</taxon>
    </lineage>
</organism>
<evidence type="ECO:0000259" key="5">
    <source>
        <dbReference type="PROSITE" id="PS50977"/>
    </source>
</evidence>
<accession>A0ABY5E7Y0</accession>
<dbReference type="InterPro" id="IPR036271">
    <property type="entry name" value="Tet_transcr_reg_TetR-rel_C_sf"/>
</dbReference>
<dbReference type="InterPro" id="IPR001647">
    <property type="entry name" value="HTH_TetR"/>
</dbReference>
<dbReference type="InterPro" id="IPR009057">
    <property type="entry name" value="Homeodomain-like_sf"/>
</dbReference>
<keyword evidence="2 4" id="KW-0238">DNA-binding</keyword>
<dbReference type="PROSITE" id="PS50977">
    <property type="entry name" value="HTH_TETR_2"/>
    <property type="match status" value="1"/>
</dbReference>
<gene>
    <name evidence="6" type="ORF">NJU99_06990</name>
</gene>
<dbReference type="Pfam" id="PF21993">
    <property type="entry name" value="TetR_C_13_2"/>
    <property type="match status" value="1"/>
</dbReference>
<evidence type="ECO:0000256" key="4">
    <source>
        <dbReference type="PROSITE-ProRule" id="PRU00335"/>
    </source>
</evidence>
<keyword evidence="7" id="KW-1185">Reference proteome</keyword>
<sequence length="184" mass="21380">MATKKTSREEILQKAIALFKKRGYSNTSIANIAQQCGLIKGSLYHHFKSKDEIGLESLKYIHEYFDKNVYKIAYDDTLNSKDKIKLFVKKVDDYFLNSEGGCLLGNLALEVSNENEEFKKHIKKYFLAWEDALFNILKDKYTHEEARSLAREYVSLTQGAIMLMNLYEDNKDYLKVGQKIINLI</sequence>
<dbReference type="EMBL" id="CP100595">
    <property type="protein sequence ID" value="UTJ07836.1"/>
    <property type="molecule type" value="Genomic_DNA"/>
</dbReference>
<dbReference type="RefSeq" id="WP_254578010.1">
    <property type="nucleotide sequence ID" value="NZ_CP100595.1"/>
</dbReference>
<keyword evidence="1" id="KW-0805">Transcription regulation</keyword>